<evidence type="ECO:0000259" key="3">
    <source>
        <dbReference type="PROSITE" id="PS51462"/>
    </source>
</evidence>
<dbReference type="AlphaFoldDB" id="A0A0F7KC00"/>
<dbReference type="Proteomes" id="UP000324176">
    <property type="component" value="Unassembled WGS sequence"/>
</dbReference>
<comment type="cofactor">
    <cofactor evidence="1">
        <name>Mg(2+)</name>
        <dbReference type="ChEBI" id="CHEBI:18420"/>
    </cofactor>
</comment>
<dbReference type="PATRIC" id="fig|44574.3.peg.140"/>
<evidence type="ECO:0000256" key="2">
    <source>
        <dbReference type="ARBA" id="ARBA00022801"/>
    </source>
</evidence>
<dbReference type="PANTHER" id="PTHR21340">
    <property type="entry name" value="DIADENOSINE 5,5-P1,P4-TETRAPHOSPHATE PYROPHOSPHOHYDROLASE MUTT"/>
    <property type="match status" value="1"/>
</dbReference>
<accession>A0A0F7KC00</accession>
<dbReference type="InterPro" id="IPR000086">
    <property type="entry name" value="NUDIX_hydrolase_dom"/>
</dbReference>
<evidence type="ECO:0000256" key="1">
    <source>
        <dbReference type="ARBA" id="ARBA00001946"/>
    </source>
</evidence>
<dbReference type="InterPro" id="IPR015797">
    <property type="entry name" value="NUDIX_hydrolase-like_dom_sf"/>
</dbReference>
<dbReference type="GO" id="GO:0006754">
    <property type="term" value="P:ATP biosynthetic process"/>
    <property type="evidence" value="ECO:0007669"/>
    <property type="project" value="TreeGrafter"/>
</dbReference>
<gene>
    <name evidence="4" type="ORF">AAW31_00550</name>
    <name evidence="6" type="ORF">BCL69_10522</name>
    <name evidence="5" type="ORF">SAMN05421882_100619</name>
</gene>
<protein>
    <submittedName>
        <fullName evidence="4">NUDIX hydrolase</fullName>
    </submittedName>
    <submittedName>
        <fullName evidence="5">Predicted NTP pyrophosphohydrolase, NUDIX family</fullName>
    </submittedName>
    <submittedName>
        <fullName evidence="6">Putative NUDIX family NTP pyrophosphohydrolase</fullName>
    </submittedName>
</protein>
<dbReference type="Gene3D" id="3.90.79.10">
    <property type="entry name" value="Nucleoside Triphosphate Pyrophosphohydrolase"/>
    <property type="match status" value="1"/>
</dbReference>
<dbReference type="KEGG" id="nco:AAW31_00550"/>
<evidence type="ECO:0000313" key="7">
    <source>
        <dbReference type="Proteomes" id="UP000034156"/>
    </source>
</evidence>
<evidence type="ECO:0000313" key="4">
    <source>
        <dbReference type="EMBL" id="AKH36648.1"/>
    </source>
</evidence>
<dbReference type="InterPro" id="IPR051325">
    <property type="entry name" value="Nudix_hydrolase_domain"/>
</dbReference>
<dbReference type="GO" id="GO:0004081">
    <property type="term" value="F:bis(5'-nucleosyl)-tetraphosphatase (asymmetrical) activity"/>
    <property type="evidence" value="ECO:0007669"/>
    <property type="project" value="TreeGrafter"/>
</dbReference>
<reference evidence="4 7" key="2">
    <citation type="journal article" date="2016" name="Genome Announc.">
        <title>Genome Sequence of Nitrosomonas communis Strain Nm2, a Mesophilic Ammonia-Oxidizing Bacterium Isolated from Mediterranean Soil.</title>
        <authorList>
            <person name="Kozlowski J.A."/>
            <person name="Kits K.D."/>
            <person name="Stein L.Y."/>
        </authorList>
    </citation>
    <scope>NUCLEOTIDE SEQUENCE [LARGE SCALE GENOMIC DNA]</scope>
    <source>
        <strain evidence="4 7">Nm2</strain>
    </source>
</reference>
<reference evidence="7" key="1">
    <citation type="submission" date="2015-05" db="EMBL/GenBank/DDBJ databases">
        <title>Draft genome of Nitrosomonas communis strain Nm2.</title>
        <authorList>
            <person name="Kozlowski J.A."/>
            <person name="Kits K.D."/>
            <person name="Stein L.Y."/>
        </authorList>
    </citation>
    <scope>NUCLEOTIDE SEQUENCE [LARGE SCALE GENOMIC DNA]</scope>
    <source>
        <strain evidence="7">Nm2</strain>
    </source>
</reference>
<dbReference type="PROSITE" id="PS00893">
    <property type="entry name" value="NUDIX_BOX"/>
    <property type="match status" value="1"/>
</dbReference>
<feature type="domain" description="Nudix hydrolase" evidence="3">
    <location>
        <begin position="1"/>
        <end position="149"/>
    </location>
</feature>
<dbReference type="EMBL" id="FNNH01000006">
    <property type="protein sequence ID" value="SDW26136.1"/>
    <property type="molecule type" value="Genomic_DNA"/>
</dbReference>
<dbReference type="OrthoDB" id="954553at2"/>
<dbReference type="PANTHER" id="PTHR21340:SF7">
    <property type="entry name" value="NUDIX HYDROLASE DOMAIN-CONTAINING PROTEIN"/>
    <property type="match status" value="1"/>
</dbReference>
<dbReference type="Proteomes" id="UP000034156">
    <property type="component" value="Chromosome"/>
</dbReference>
<reference evidence="6 9" key="4">
    <citation type="submission" date="2019-07" db="EMBL/GenBank/DDBJ databases">
        <title>Active sludge and wastewater microbial communities from Klosterneuburg, Austria.</title>
        <authorList>
            <person name="Wagner M."/>
        </authorList>
    </citation>
    <scope>NUCLEOTIDE SEQUENCE [LARGE SCALE GENOMIC DNA]</scope>
    <source>
        <strain evidence="6 9">Nm2</strain>
    </source>
</reference>
<dbReference type="Pfam" id="PF00293">
    <property type="entry name" value="NUDIX"/>
    <property type="match status" value="1"/>
</dbReference>
<evidence type="ECO:0000313" key="8">
    <source>
        <dbReference type="Proteomes" id="UP000183454"/>
    </source>
</evidence>
<keyword evidence="7" id="KW-1185">Reference proteome</keyword>
<reference evidence="5 8" key="3">
    <citation type="submission" date="2016-10" db="EMBL/GenBank/DDBJ databases">
        <authorList>
            <person name="de Groot N.N."/>
        </authorList>
    </citation>
    <scope>NUCLEOTIDE SEQUENCE [LARGE SCALE GENOMIC DNA]</scope>
    <source>
        <strain evidence="5 8">Nm110</strain>
    </source>
</reference>
<organism evidence="4 7">
    <name type="scientific">Nitrosomonas communis</name>
    <dbReference type="NCBI Taxonomy" id="44574"/>
    <lineage>
        <taxon>Bacteria</taxon>
        <taxon>Pseudomonadati</taxon>
        <taxon>Pseudomonadota</taxon>
        <taxon>Betaproteobacteria</taxon>
        <taxon>Nitrosomonadales</taxon>
        <taxon>Nitrosomonadaceae</taxon>
        <taxon>Nitrosomonas</taxon>
    </lineage>
</organism>
<dbReference type="InterPro" id="IPR020084">
    <property type="entry name" value="NUDIX_hydrolase_CS"/>
</dbReference>
<sequence>MSVQSAGIILYRFIDAKLQVMLVHPGGPHWAKREDGAWSIPKGIYEKDEDPLAAAKREFREETGHEVDGVFIDLGEIKQPSRKIVHAWALKHNFDTSKIVSNLFSIEWPPRSGKIQQFSEVDRAQWFEVQEAKKKILKGQRPFLERLMQQLDYIPKNTEVAHYFE</sequence>
<proteinExistence type="predicted"/>
<evidence type="ECO:0000313" key="5">
    <source>
        <dbReference type="EMBL" id="SDW26136.1"/>
    </source>
</evidence>
<name>A0A0F7KC00_9PROT</name>
<evidence type="ECO:0000313" key="9">
    <source>
        <dbReference type="Proteomes" id="UP000324176"/>
    </source>
</evidence>
<dbReference type="EMBL" id="CP011451">
    <property type="protein sequence ID" value="AKH36648.1"/>
    <property type="molecule type" value="Genomic_DNA"/>
</dbReference>
<dbReference type="EMBL" id="VNHT01000052">
    <property type="protein sequence ID" value="TYP81170.1"/>
    <property type="molecule type" value="Genomic_DNA"/>
</dbReference>
<dbReference type="RefSeq" id="WP_046848751.1">
    <property type="nucleotide sequence ID" value="NZ_CP011451.1"/>
</dbReference>
<dbReference type="CDD" id="cd04662">
    <property type="entry name" value="NUDIX_Hydrolase"/>
    <property type="match status" value="1"/>
</dbReference>
<keyword evidence="2 4" id="KW-0378">Hydrolase</keyword>
<dbReference type="Proteomes" id="UP000183454">
    <property type="component" value="Unassembled WGS sequence"/>
</dbReference>
<dbReference type="PROSITE" id="PS51462">
    <property type="entry name" value="NUDIX"/>
    <property type="match status" value="1"/>
</dbReference>
<evidence type="ECO:0000313" key="6">
    <source>
        <dbReference type="EMBL" id="TYP81170.1"/>
    </source>
</evidence>
<dbReference type="SUPFAM" id="SSF55811">
    <property type="entry name" value="Nudix"/>
    <property type="match status" value="1"/>
</dbReference>
<dbReference type="GO" id="GO:0006167">
    <property type="term" value="P:AMP biosynthetic process"/>
    <property type="evidence" value="ECO:0007669"/>
    <property type="project" value="TreeGrafter"/>
</dbReference>